<protein>
    <submittedName>
        <fullName evidence="7">VWKA-like protein</fullName>
    </submittedName>
</protein>
<keyword evidence="1" id="KW-0723">Serine/threonine-protein kinase</keyword>
<sequence>MGVEQSHETYPSYTKDLTDGCRYWADFDNQYFAKGTYRYAFRGTVHGEGPRDGSLCVTKVFKRKYAKYFDRWRPDFNASMKSQHYAEIFTKNVLPALRHIVTTTDIEFIVPLIAKMDSVSHFKVLGLFAVNEDTTYVSPCEYVAIEPYLHGQFEKFNSNGGFEDNTAAVLNTFSHWTWHVSGHKFLVCDLQGVHQGRSYVLTDPCIHSVDGRFGMTDLGVVGMEKVLSNHTCNVLCHKLGLENPMAGLGPGSRSSARATQYVFQLSDTDIYRANEARTRYFTLRRSLDDSIIYTGDGHWSITIHHRPEAVDSVIDYRRWSIPLSSKKVTGQCRFRKGVIHQYFSHETNFRIVCELATRKELKFGKFVLRWSRRHEH</sequence>
<organism evidence="7 8">
    <name type="scientific">Mya arenaria</name>
    <name type="common">Soft-shell clam</name>
    <dbReference type="NCBI Taxonomy" id="6604"/>
    <lineage>
        <taxon>Eukaryota</taxon>
        <taxon>Metazoa</taxon>
        <taxon>Spiralia</taxon>
        <taxon>Lophotrochozoa</taxon>
        <taxon>Mollusca</taxon>
        <taxon>Bivalvia</taxon>
        <taxon>Autobranchia</taxon>
        <taxon>Heteroconchia</taxon>
        <taxon>Euheterodonta</taxon>
        <taxon>Imparidentia</taxon>
        <taxon>Neoheterodontei</taxon>
        <taxon>Myida</taxon>
        <taxon>Myoidea</taxon>
        <taxon>Myidae</taxon>
        <taxon>Mya</taxon>
    </lineage>
</organism>
<dbReference type="Gene3D" id="3.20.200.10">
    <property type="entry name" value="MHCK/EF2 kinase"/>
    <property type="match status" value="1"/>
</dbReference>
<evidence type="ECO:0000256" key="4">
    <source>
        <dbReference type="ARBA" id="ARBA00022777"/>
    </source>
</evidence>
<dbReference type="SMART" id="SM00811">
    <property type="entry name" value="Alpha_kinase"/>
    <property type="match status" value="1"/>
</dbReference>
<evidence type="ECO:0000256" key="5">
    <source>
        <dbReference type="ARBA" id="ARBA00022840"/>
    </source>
</evidence>
<evidence type="ECO:0000313" key="7">
    <source>
        <dbReference type="EMBL" id="WAR11546.1"/>
    </source>
</evidence>
<dbReference type="InterPro" id="IPR051852">
    <property type="entry name" value="Alpha-type_PK"/>
</dbReference>
<dbReference type="InterPro" id="IPR004166">
    <property type="entry name" value="a-kinase_dom"/>
</dbReference>
<keyword evidence="5" id="KW-0067">ATP-binding</keyword>
<feature type="non-terminal residue" evidence="7">
    <location>
        <position position="1"/>
    </location>
</feature>
<evidence type="ECO:0000256" key="2">
    <source>
        <dbReference type="ARBA" id="ARBA00022679"/>
    </source>
</evidence>
<evidence type="ECO:0000259" key="6">
    <source>
        <dbReference type="PROSITE" id="PS51158"/>
    </source>
</evidence>
<evidence type="ECO:0000256" key="3">
    <source>
        <dbReference type="ARBA" id="ARBA00022741"/>
    </source>
</evidence>
<feature type="domain" description="Alpha-type protein kinase" evidence="6">
    <location>
        <begin position="1"/>
        <end position="244"/>
    </location>
</feature>
<keyword evidence="4" id="KW-0418">Kinase</keyword>
<accession>A0ABY7EWI9</accession>
<keyword evidence="8" id="KW-1185">Reference proteome</keyword>
<dbReference type="Pfam" id="PF02816">
    <property type="entry name" value="Alpha_kinase"/>
    <property type="match status" value="1"/>
</dbReference>
<dbReference type="PROSITE" id="PS51158">
    <property type="entry name" value="ALPHA_KINASE"/>
    <property type="match status" value="1"/>
</dbReference>
<reference evidence="7" key="1">
    <citation type="submission" date="2022-11" db="EMBL/GenBank/DDBJ databases">
        <title>Centuries of genome instability and evolution in soft-shell clam transmissible cancer (bioRxiv).</title>
        <authorList>
            <person name="Hart S.F.M."/>
            <person name="Yonemitsu M.A."/>
            <person name="Giersch R.M."/>
            <person name="Beal B.F."/>
            <person name="Arriagada G."/>
            <person name="Davis B.W."/>
            <person name="Ostrander E.A."/>
            <person name="Goff S.P."/>
            <person name="Metzger M.J."/>
        </authorList>
    </citation>
    <scope>NUCLEOTIDE SEQUENCE</scope>
    <source>
        <strain evidence="7">MELC-2E11</strain>
        <tissue evidence="7">Siphon/mantle</tissue>
    </source>
</reference>
<dbReference type="PANTHER" id="PTHR45992:SF11">
    <property type="entry name" value="ALPHA-TYPE PROTEIN KINASE DOMAIN-CONTAINING PROTEIN"/>
    <property type="match status" value="1"/>
</dbReference>
<evidence type="ECO:0000256" key="1">
    <source>
        <dbReference type="ARBA" id="ARBA00022527"/>
    </source>
</evidence>
<dbReference type="SUPFAM" id="SSF56112">
    <property type="entry name" value="Protein kinase-like (PK-like)"/>
    <property type="match status" value="1"/>
</dbReference>
<dbReference type="CDD" id="cd04515">
    <property type="entry name" value="Alpha_kinase"/>
    <property type="match status" value="1"/>
</dbReference>
<keyword evidence="3" id="KW-0547">Nucleotide-binding</keyword>
<keyword evidence="2" id="KW-0808">Transferase</keyword>
<evidence type="ECO:0000313" key="8">
    <source>
        <dbReference type="Proteomes" id="UP001164746"/>
    </source>
</evidence>
<dbReference type="InterPro" id="IPR011009">
    <property type="entry name" value="Kinase-like_dom_sf"/>
</dbReference>
<gene>
    <name evidence="7" type="ORF">MAR_025726</name>
</gene>
<proteinExistence type="predicted"/>
<dbReference type="PANTHER" id="PTHR45992">
    <property type="entry name" value="EUKARYOTIC ELONGATION FACTOR 2 KINASE-RELATED"/>
    <property type="match status" value="1"/>
</dbReference>
<name>A0ABY7EWI9_MYAAR</name>
<dbReference type="EMBL" id="CP111019">
    <property type="protein sequence ID" value="WAR11546.1"/>
    <property type="molecule type" value="Genomic_DNA"/>
</dbReference>
<dbReference type="Proteomes" id="UP001164746">
    <property type="component" value="Chromosome 8"/>
</dbReference>